<reference evidence="1" key="1">
    <citation type="journal article" date="2015" name="Nature">
        <title>Complex archaea that bridge the gap between prokaryotes and eukaryotes.</title>
        <authorList>
            <person name="Spang A."/>
            <person name="Saw J.H."/>
            <person name="Jorgensen S.L."/>
            <person name="Zaremba-Niedzwiedzka K."/>
            <person name="Martijn J."/>
            <person name="Lind A.E."/>
            <person name="van Eijk R."/>
            <person name="Schleper C."/>
            <person name="Guy L."/>
            <person name="Ettema T.J."/>
        </authorList>
    </citation>
    <scope>NUCLEOTIDE SEQUENCE</scope>
</reference>
<accession>A0A0F9FTS1</accession>
<organism evidence="1">
    <name type="scientific">marine sediment metagenome</name>
    <dbReference type="NCBI Taxonomy" id="412755"/>
    <lineage>
        <taxon>unclassified sequences</taxon>
        <taxon>metagenomes</taxon>
        <taxon>ecological metagenomes</taxon>
    </lineage>
</organism>
<gene>
    <name evidence="1" type="ORF">LCGC14_2264360</name>
</gene>
<dbReference type="EMBL" id="LAZR01031164">
    <property type="protein sequence ID" value="KKL54537.1"/>
    <property type="molecule type" value="Genomic_DNA"/>
</dbReference>
<name>A0A0F9FTS1_9ZZZZ</name>
<proteinExistence type="predicted"/>
<evidence type="ECO:0000313" key="1">
    <source>
        <dbReference type="EMBL" id="KKL54537.1"/>
    </source>
</evidence>
<dbReference type="AlphaFoldDB" id="A0A0F9FTS1"/>
<comment type="caution">
    <text evidence="1">The sequence shown here is derived from an EMBL/GenBank/DDBJ whole genome shotgun (WGS) entry which is preliminary data.</text>
</comment>
<sequence length="46" mass="5166">MKFNFMRWSNGEWAVQHPAARGIGFGATKFQAVRDLEAQVGKLSAR</sequence>
<protein>
    <submittedName>
        <fullName evidence="1">Uncharacterized protein</fullName>
    </submittedName>
</protein>